<evidence type="ECO:0000313" key="5">
    <source>
        <dbReference type="Proteomes" id="UP000007110"/>
    </source>
</evidence>
<evidence type="ECO:0000256" key="2">
    <source>
        <dbReference type="ARBA" id="ARBA00023242"/>
    </source>
</evidence>
<feature type="compositionally biased region" description="Basic and acidic residues" evidence="3">
    <location>
        <begin position="1"/>
        <end position="10"/>
    </location>
</feature>
<feature type="compositionally biased region" description="Basic and acidic residues" evidence="3">
    <location>
        <begin position="231"/>
        <end position="243"/>
    </location>
</feature>
<keyword evidence="2" id="KW-0539">Nucleus</keyword>
<dbReference type="OMA" id="NSFEEEC"/>
<dbReference type="EnsemblMetazoa" id="XM_775415">
    <property type="protein sequence ID" value="XP_780508"/>
    <property type="gene ID" value="LOC574996"/>
</dbReference>
<organism evidence="4 5">
    <name type="scientific">Strongylocentrotus purpuratus</name>
    <name type="common">Purple sea urchin</name>
    <dbReference type="NCBI Taxonomy" id="7668"/>
    <lineage>
        <taxon>Eukaryota</taxon>
        <taxon>Metazoa</taxon>
        <taxon>Echinodermata</taxon>
        <taxon>Eleutherozoa</taxon>
        <taxon>Echinozoa</taxon>
        <taxon>Echinoidea</taxon>
        <taxon>Euechinoidea</taxon>
        <taxon>Echinacea</taxon>
        <taxon>Camarodonta</taxon>
        <taxon>Echinidea</taxon>
        <taxon>Strongylocentrotidae</taxon>
        <taxon>Strongylocentrotus</taxon>
    </lineage>
</organism>
<dbReference type="AlphaFoldDB" id="A0A7M7NTQ0"/>
<dbReference type="PANTHER" id="PTHR31624:SF4">
    <property type="entry name" value="CHROMOSOME 16 OPEN READING FRAME 72"/>
    <property type="match status" value="1"/>
</dbReference>
<feature type="compositionally biased region" description="Basic and acidic residues" evidence="3">
    <location>
        <begin position="161"/>
        <end position="177"/>
    </location>
</feature>
<protein>
    <submittedName>
        <fullName evidence="4">Uncharacterized protein</fullName>
    </submittedName>
</protein>
<evidence type="ECO:0000256" key="1">
    <source>
        <dbReference type="ARBA" id="ARBA00004123"/>
    </source>
</evidence>
<dbReference type="InterPro" id="IPR029196">
    <property type="entry name" value="HAPSTR1-like"/>
</dbReference>
<dbReference type="FunCoup" id="A0A7M7NTQ0">
    <property type="interactions" value="1187"/>
</dbReference>
<dbReference type="RefSeq" id="XP_030840594.1">
    <property type="nucleotide sequence ID" value="XM_030984734.1"/>
</dbReference>
<dbReference type="InParanoid" id="A0A7M7NTQ0"/>
<evidence type="ECO:0000256" key="3">
    <source>
        <dbReference type="SAM" id="MobiDB-lite"/>
    </source>
</evidence>
<comment type="subcellular location">
    <subcellularLocation>
        <location evidence="1">Nucleus</location>
    </subcellularLocation>
</comment>
<name>A0A7M7NTQ0_STRPU</name>
<dbReference type="KEGG" id="spu:115918604"/>
<feature type="region of interest" description="Disordered" evidence="3">
    <location>
        <begin position="1"/>
        <end position="20"/>
    </location>
</feature>
<sequence length="265" mass="29899">MNERPERGDESGSEIWTSSSSWEAQCLEELDRELEPNLDERLPQEKQFASEKLWYSFQNCASAVTTLYKERLNQSNIHIPLWLVFQNAAGSVTQLYKESTDAQKGSLDLGISIGHQRRTRDIVAWVKKRRRHIRREDLLAFLCGKAPPGRIRPSHGVPRSPSDRSSPRTHSPPREAQRTGLGEPVDDLQPFRDALALHGLNGAMANIGVSQSPSSHHSSSRRRHLSNHDLFPEDLVSHPDSRKRSSTNIAPTVEGSPSHKRSRLL</sequence>
<keyword evidence="5" id="KW-1185">Reference proteome</keyword>
<dbReference type="PANTHER" id="PTHR31624">
    <property type="entry name" value="UPF0472 PROTEIN C16ORF72"/>
    <property type="match status" value="1"/>
</dbReference>
<accession>A0A7M7NTQ0</accession>
<reference evidence="4" key="2">
    <citation type="submission" date="2021-01" db="UniProtKB">
        <authorList>
            <consortium name="EnsemblMetazoa"/>
        </authorList>
    </citation>
    <scope>IDENTIFICATION</scope>
</reference>
<dbReference type="Proteomes" id="UP000007110">
    <property type="component" value="Unassembled WGS sequence"/>
</dbReference>
<evidence type="ECO:0000313" key="4">
    <source>
        <dbReference type="EnsemblMetazoa" id="XP_030840594"/>
    </source>
</evidence>
<dbReference type="OrthoDB" id="5823474at2759"/>
<proteinExistence type="predicted"/>
<feature type="region of interest" description="Disordered" evidence="3">
    <location>
        <begin position="206"/>
        <end position="225"/>
    </location>
</feature>
<reference evidence="5" key="1">
    <citation type="submission" date="2015-02" db="EMBL/GenBank/DDBJ databases">
        <title>Genome sequencing for Strongylocentrotus purpuratus.</title>
        <authorList>
            <person name="Murali S."/>
            <person name="Liu Y."/>
            <person name="Vee V."/>
            <person name="English A."/>
            <person name="Wang M."/>
            <person name="Skinner E."/>
            <person name="Han Y."/>
            <person name="Muzny D.M."/>
            <person name="Worley K.C."/>
            <person name="Gibbs R.A."/>
        </authorList>
    </citation>
    <scope>NUCLEOTIDE SEQUENCE</scope>
</reference>
<dbReference type="Pfam" id="PF15251">
    <property type="entry name" value="TAPR1-like"/>
    <property type="match status" value="1"/>
</dbReference>
<dbReference type="GeneID" id="574996"/>
<dbReference type="KEGG" id="spu:574996"/>
<feature type="region of interest" description="Disordered" evidence="3">
    <location>
        <begin position="147"/>
        <end position="187"/>
    </location>
</feature>
<dbReference type="EnsemblMetazoa" id="XM_030984734">
    <property type="protein sequence ID" value="XP_030840594"/>
    <property type="gene ID" value="LOC115918604"/>
</dbReference>
<dbReference type="InterPro" id="IPR040308">
    <property type="entry name" value="HAPR1"/>
</dbReference>
<dbReference type="RefSeq" id="XP_780508.1">
    <property type="nucleotide sequence ID" value="XM_775415.5"/>
</dbReference>
<feature type="region of interest" description="Disordered" evidence="3">
    <location>
        <begin position="231"/>
        <end position="265"/>
    </location>
</feature>
<dbReference type="GO" id="GO:0005634">
    <property type="term" value="C:nucleus"/>
    <property type="evidence" value="ECO:0007669"/>
    <property type="project" value="UniProtKB-SubCell"/>
</dbReference>
<dbReference type="GeneID" id="115918604"/>